<keyword evidence="1" id="KW-0812">Transmembrane</keyword>
<dbReference type="AlphaFoldDB" id="A0A0F9UD88"/>
<gene>
    <name evidence="2" type="ORF">LCGC14_0234750</name>
</gene>
<organism evidence="2">
    <name type="scientific">marine sediment metagenome</name>
    <dbReference type="NCBI Taxonomy" id="412755"/>
    <lineage>
        <taxon>unclassified sequences</taxon>
        <taxon>metagenomes</taxon>
        <taxon>ecological metagenomes</taxon>
    </lineage>
</organism>
<protein>
    <submittedName>
        <fullName evidence="2">Uncharacterized protein</fullName>
    </submittedName>
</protein>
<reference evidence="2" key="1">
    <citation type="journal article" date="2015" name="Nature">
        <title>Complex archaea that bridge the gap between prokaryotes and eukaryotes.</title>
        <authorList>
            <person name="Spang A."/>
            <person name="Saw J.H."/>
            <person name="Jorgensen S.L."/>
            <person name="Zaremba-Niedzwiedzka K."/>
            <person name="Martijn J."/>
            <person name="Lind A.E."/>
            <person name="van Eijk R."/>
            <person name="Schleper C."/>
            <person name="Guy L."/>
            <person name="Ettema T.J."/>
        </authorList>
    </citation>
    <scope>NUCLEOTIDE SEQUENCE</scope>
</reference>
<proteinExistence type="predicted"/>
<keyword evidence="1" id="KW-1133">Transmembrane helix</keyword>
<dbReference type="EMBL" id="LAZR01000116">
    <property type="protein sequence ID" value="KKN89629.1"/>
    <property type="molecule type" value="Genomic_DNA"/>
</dbReference>
<accession>A0A0F9UD88</accession>
<name>A0A0F9UD88_9ZZZZ</name>
<comment type="caution">
    <text evidence="2">The sequence shown here is derived from an EMBL/GenBank/DDBJ whole genome shotgun (WGS) entry which is preliminary data.</text>
</comment>
<sequence>MTETNNLTKALCWFDQATEMMATKHSSLAGLGTFLRSMGLNQGLKEDDIKGTGGPLCDTIRMLMSRRRDGNDKMWDAIGTAFGLPDNETLDGVRNEYAYCILYSLLITDVLLGLLGAGYIMSQPVQPVDEGEG</sequence>
<keyword evidence="1" id="KW-0472">Membrane</keyword>
<feature type="transmembrane region" description="Helical" evidence="1">
    <location>
        <begin position="97"/>
        <end position="121"/>
    </location>
</feature>
<evidence type="ECO:0000256" key="1">
    <source>
        <dbReference type="SAM" id="Phobius"/>
    </source>
</evidence>
<evidence type="ECO:0000313" key="2">
    <source>
        <dbReference type="EMBL" id="KKN89629.1"/>
    </source>
</evidence>